<feature type="transmembrane region" description="Helical" evidence="10">
    <location>
        <begin position="89"/>
        <end position="110"/>
    </location>
</feature>
<dbReference type="PANTHER" id="PTHR21137">
    <property type="entry name" value="ODORANT RECEPTOR"/>
    <property type="match status" value="1"/>
</dbReference>
<comment type="subcellular location">
    <subcellularLocation>
        <location evidence="1 10">Cell membrane</location>
        <topology evidence="1 10">Multi-pass membrane protein</topology>
    </subcellularLocation>
</comment>
<dbReference type="GO" id="GO:0004984">
    <property type="term" value="F:olfactory receptor activity"/>
    <property type="evidence" value="ECO:0007669"/>
    <property type="project" value="InterPro"/>
</dbReference>
<evidence type="ECO:0000313" key="12">
    <source>
        <dbReference type="Proteomes" id="UP000494040"/>
    </source>
</evidence>
<keyword evidence="9 10" id="KW-0807">Transducer</keyword>
<dbReference type="GO" id="GO:0005886">
    <property type="term" value="C:plasma membrane"/>
    <property type="evidence" value="ECO:0007669"/>
    <property type="project" value="UniProtKB-SubCell"/>
</dbReference>
<evidence type="ECO:0000256" key="2">
    <source>
        <dbReference type="ARBA" id="ARBA00022475"/>
    </source>
</evidence>
<proteinExistence type="inferred from homology"/>
<dbReference type="RefSeq" id="XP_014242040.2">
    <property type="nucleotide sequence ID" value="XM_014386554.2"/>
</dbReference>
<dbReference type="InterPro" id="IPR004117">
    <property type="entry name" value="7tm6_olfct_rcpt"/>
</dbReference>
<reference evidence="11" key="1">
    <citation type="submission" date="2022-01" db="UniProtKB">
        <authorList>
            <consortium name="EnsemblMetazoa"/>
        </authorList>
    </citation>
    <scope>IDENTIFICATION</scope>
</reference>
<accession>A0A8I6RF51</accession>
<sequence length="408" mass="46661">MGSTITLLMLIFSTCKLKLPSVKMALDVYFKHRTVLRLLGISLPGECGKAAKFWFAGVFLTLSLLFPTLVLCFLLGAMFYTEYSFTSRIYSITGVISCTSAFFKLQILFWNRKNIKNLMDATNGYKADTPTGKLTYRLTILYELLTLTYRSFSVIEILIKRPKKLVMPFWTPFVVPDTPSASVSMLIFFQTSMMLKTLSNFPVDTLFLHITNQICHKLYILKNTMELLGHIGEERKGKLEINNVLSVQGEVDDEKLLKTCIQEFNTILGHIQILSKMLDEFFVPLAFNSFTSLLFAFFLVSQSDDMVKEGFKIAPWTSVIFAQIYIACWAGELIKKRCGDIHFAAYNNAWYNTNLSVRKSLALVQTFTVKPVVLRGAYVFELSLHTYETVVREVFSSFTVLYQLFNQK</sequence>
<keyword evidence="2" id="KW-1003">Cell membrane</keyword>
<dbReference type="OrthoDB" id="6617147at2759"/>
<evidence type="ECO:0000256" key="9">
    <source>
        <dbReference type="ARBA" id="ARBA00023224"/>
    </source>
</evidence>
<keyword evidence="12" id="KW-1185">Reference proteome</keyword>
<keyword evidence="4 10" id="KW-0812">Transmembrane</keyword>
<keyword evidence="8 10" id="KW-0675">Receptor</keyword>
<dbReference type="SMR" id="A0A8I6RF51"/>
<evidence type="ECO:0000313" key="11">
    <source>
        <dbReference type="EnsemblMetazoa" id="XP_014242040.2"/>
    </source>
</evidence>
<keyword evidence="7 10" id="KW-0472">Membrane</keyword>
<evidence type="ECO:0000256" key="5">
    <source>
        <dbReference type="ARBA" id="ARBA00022725"/>
    </source>
</evidence>
<evidence type="ECO:0000256" key="3">
    <source>
        <dbReference type="ARBA" id="ARBA00022606"/>
    </source>
</evidence>
<evidence type="ECO:0000256" key="8">
    <source>
        <dbReference type="ARBA" id="ARBA00023170"/>
    </source>
</evidence>
<dbReference type="Pfam" id="PF02949">
    <property type="entry name" value="7tm_6"/>
    <property type="match status" value="1"/>
</dbReference>
<evidence type="ECO:0000256" key="6">
    <source>
        <dbReference type="ARBA" id="ARBA00022989"/>
    </source>
</evidence>
<dbReference type="Proteomes" id="UP000494040">
    <property type="component" value="Unassembled WGS sequence"/>
</dbReference>
<evidence type="ECO:0000256" key="4">
    <source>
        <dbReference type="ARBA" id="ARBA00022692"/>
    </source>
</evidence>
<keyword evidence="6 10" id="KW-1133">Transmembrane helix</keyword>
<feature type="transmembrane region" description="Helical" evidence="10">
    <location>
        <begin position="281"/>
        <end position="301"/>
    </location>
</feature>
<feature type="transmembrane region" description="Helical" evidence="10">
    <location>
        <begin position="313"/>
        <end position="334"/>
    </location>
</feature>
<dbReference type="GO" id="GO:0005549">
    <property type="term" value="F:odorant binding"/>
    <property type="evidence" value="ECO:0007669"/>
    <property type="project" value="InterPro"/>
</dbReference>
<dbReference type="GO" id="GO:0007165">
    <property type="term" value="P:signal transduction"/>
    <property type="evidence" value="ECO:0007669"/>
    <property type="project" value="UniProtKB-KW"/>
</dbReference>
<dbReference type="KEGG" id="clec:106662455"/>
<organism evidence="11 12">
    <name type="scientific">Cimex lectularius</name>
    <name type="common">Bed bug</name>
    <name type="synonym">Acanthia lectularia</name>
    <dbReference type="NCBI Taxonomy" id="79782"/>
    <lineage>
        <taxon>Eukaryota</taxon>
        <taxon>Metazoa</taxon>
        <taxon>Ecdysozoa</taxon>
        <taxon>Arthropoda</taxon>
        <taxon>Hexapoda</taxon>
        <taxon>Insecta</taxon>
        <taxon>Pterygota</taxon>
        <taxon>Neoptera</taxon>
        <taxon>Paraneoptera</taxon>
        <taxon>Hemiptera</taxon>
        <taxon>Heteroptera</taxon>
        <taxon>Panheteroptera</taxon>
        <taxon>Cimicomorpha</taxon>
        <taxon>Cimicidae</taxon>
        <taxon>Cimex</taxon>
    </lineage>
</organism>
<dbReference type="EnsemblMetazoa" id="XM_014386554.2">
    <property type="protein sequence ID" value="XP_014242040.2"/>
    <property type="gene ID" value="LOC106662455"/>
</dbReference>
<name>A0A8I6RF51_CIMLE</name>
<dbReference type="GeneID" id="106662455"/>
<evidence type="ECO:0000256" key="7">
    <source>
        <dbReference type="ARBA" id="ARBA00023136"/>
    </source>
</evidence>
<evidence type="ECO:0000256" key="1">
    <source>
        <dbReference type="ARBA" id="ARBA00004651"/>
    </source>
</evidence>
<evidence type="ECO:0000256" key="10">
    <source>
        <dbReference type="RuleBase" id="RU351113"/>
    </source>
</evidence>
<feature type="transmembrane region" description="Helical" evidence="10">
    <location>
        <begin position="53"/>
        <end position="77"/>
    </location>
</feature>
<dbReference type="AlphaFoldDB" id="A0A8I6RF51"/>
<dbReference type="PANTHER" id="PTHR21137:SF35">
    <property type="entry name" value="ODORANT RECEPTOR 19A-RELATED"/>
    <property type="match status" value="1"/>
</dbReference>
<protein>
    <recommendedName>
        <fullName evidence="10">Odorant receptor</fullName>
    </recommendedName>
</protein>
<comment type="caution">
    <text evidence="10">Lacks conserved residue(s) required for the propagation of feature annotation.</text>
</comment>
<keyword evidence="5 10" id="KW-0552">Olfaction</keyword>
<dbReference type="OMA" id="ITNQICH"/>
<keyword evidence="3 10" id="KW-0716">Sensory transduction</keyword>
<comment type="similarity">
    <text evidence="10">Belongs to the insect chemoreceptor superfamily. Heteromeric odorant receptor channel (TC 1.A.69) family.</text>
</comment>